<gene>
    <name evidence="1" type="ORF">CB5_LOCUS1417</name>
</gene>
<organism evidence="1">
    <name type="scientific">Ananas comosus var. bracteatus</name>
    <name type="common">red pineapple</name>
    <dbReference type="NCBI Taxonomy" id="296719"/>
    <lineage>
        <taxon>Eukaryota</taxon>
        <taxon>Viridiplantae</taxon>
        <taxon>Streptophyta</taxon>
        <taxon>Embryophyta</taxon>
        <taxon>Tracheophyta</taxon>
        <taxon>Spermatophyta</taxon>
        <taxon>Magnoliopsida</taxon>
        <taxon>Liliopsida</taxon>
        <taxon>Poales</taxon>
        <taxon>Bromeliaceae</taxon>
        <taxon>Bromelioideae</taxon>
        <taxon>Ananas</taxon>
    </lineage>
</organism>
<sequence>MLVLTTSKVWWDQPRILLKISWKGIENPERGKFYYHYDSTTIAMTIDKDVSCFVANLDGSMTEIFRELDAAVPFLSRLPPDSFDKLDIERHLRDGVRKAVRSCGSGGFVLRFEITVVFGSDSDDQYPYTIVVERPELATADTDADPIYSPTIDRKPPTPTTVMSTEAVSSSCPICMAKLFGEESKAEWLPCAHDLELSESKD</sequence>
<protein>
    <submittedName>
        <fullName evidence="1">Uncharacterized protein</fullName>
    </submittedName>
</protein>
<dbReference type="EMBL" id="LR862138">
    <property type="protein sequence ID" value="CAD1818206.1"/>
    <property type="molecule type" value="Genomic_DNA"/>
</dbReference>
<evidence type="ECO:0000313" key="1">
    <source>
        <dbReference type="EMBL" id="CAD1818206.1"/>
    </source>
</evidence>
<accession>A0A6V7NIU6</accession>
<name>A0A6V7NIU6_ANACO</name>
<reference evidence="1" key="1">
    <citation type="submission" date="2020-07" db="EMBL/GenBank/DDBJ databases">
        <authorList>
            <person name="Lin J."/>
        </authorList>
    </citation>
    <scope>NUCLEOTIDE SEQUENCE</scope>
</reference>
<proteinExistence type="predicted"/>
<dbReference type="AlphaFoldDB" id="A0A6V7NIU6"/>